<name>A0ABW4ZME0_9SPHI</name>
<comment type="caution">
    <text evidence="2">The sequence shown here is derived from an EMBL/GenBank/DDBJ whole genome shotgun (WGS) entry which is preliminary data.</text>
</comment>
<sequence length="255" mass="29673">MRCYILDDFTSIKIISKYISSYKELKIVGSSSDTLTAYSDIMNLMPDIVFISSSLPKLNLANLDFVTSFVYTADAPHFAAQAFENNAVDYLMKPFTLERFARCIDKARQKQQEANSKLLDRDRLNDYFFVKNEARGNKVTRIRYDDIIYIEASQNYVTIHVAGNKSHLVYLTLKEVEDFLPSDKFIRVHKSYLINEQKITCIDGNQIILDDIHTIIYGISYKKDLFNKVHPKLVTSKRRPDKPVNDIFEDYRSQF</sequence>
<dbReference type="Gene3D" id="3.40.50.2300">
    <property type="match status" value="1"/>
</dbReference>
<dbReference type="EMBL" id="JBHUHZ010000002">
    <property type="protein sequence ID" value="MFD2163260.1"/>
    <property type="molecule type" value="Genomic_DNA"/>
</dbReference>
<keyword evidence="3" id="KW-1185">Reference proteome</keyword>
<dbReference type="PANTHER" id="PTHR37299:SF1">
    <property type="entry name" value="STAGE 0 SPORULATION PROTEIN A HOMOLOG"/>
    <property type="match status" value="1"/>
</dbReference>
<dbReference type="Proteomes" id="UP001597387">
    <property type="component" value="Unassembled WGS sequence"/>
</dbReference>
<protein>
    <submittedName>
        <fullName evidence="2">LytR/AlgR family response regulator transcription factor</fullName>
    </submittedName>
</protein>
<dbReference type="Pfam" id="PF04397">
    <property type="entry name" value="LytTR"/>
    <property type="match status" value="1"/>
</dbReference>
<gene>
    <name evidence="2" type="ORF">ACFSJU_12715</name>
</gene>
<evidence type="ECO:0000313" key="3">
    <source>
        <dbReference type="Proteomes" id="UP001597387"/>
    </source>
</evidence>
<organism evidence="2 3">
    <name type="scientific">Paradesertivirga mongoliensis</name>
    <dbReference type="NCBI Taxonomy" id="2100740"/>
    <lineage>
        <taxon>Bacteria</taxon>
        <taxon>Pseudomonadati</taxon>
        <taxon>Bacteroidota</taxon>
        <taxon>Sphingobacteriia</taxon>
        <taxon>Sphingobacteriales</taxon>
        <taxon>Sphingobacteriaceae</taxon>
        <taxon>Paradesertivirga</taxon>
    </lineage>
</organism>
<dbReference type="PANTHER" id="PTHR37299">
    <property type="entry name" value="TRANSCRIPTIONAL REGULATOR-RELATED"/>
    <property type="match status" value="1"/>
</dbReference>
<feature type="domain" description="HTH LytTR-type" evidence="1">
    <location>
        <begin position="136"/>
        <end position="199"/>
    </location>
</feature>
<dbReference type="PROSITE" id="PS50930">
    <property type="entry name" value="HTH_LYTTR"/>
    <property type="match status" value="1"/>
</dbReference>
<dbReference type="Gene3D" id="2.40.50.1020">
    <property type="entry name" value="LytTr DNA-binding domain"/>
    <property type="match status" value="1"/>
</dbReference>
<dbReference type="InterPro" id="IPR011006">
    <property type="entry name" value="CheY-like_superfamily"/>
</dbReference>
<dbReference type="SMART" id="SM00850">
    <property type="entry name" value="LytTR"/>
    <property type="match status" value="1"/>
</dbReference>
<evidence type="ECO:0000259" key="1">
    <source>
        <dbReference type="PROSITE" id="PS50930"/>
    </source>
</evidence>
<reference evidence="3" key="1">
    <citation type="journal article" date="2019" name="Int. J. Syst. Evol. Microbiol.">
        <title>The Global Catalogue of Microorganisms (GCM) 10K type strain sequencing project: providing services to taxonomists for standard genome sequencing and annotation.</title>
        <authorList>
            <consortium name="The Broad Institute Genomics Platform"/>
            <consortium name="The Broad Institute Genome Sequencing Center for Infectious Disease"/>
            <person name="Wu L."/>
            <person name="Ma J."/>
        </authorList>
    </citation>
    <scope>NUCLEOTIDE SEQUENCE [LARGE SCALE GENOMIC DNA]</scope>
    <source>
        <strain evidence="3">KCTC 42217</strain>
    </source>
</reference>
<evidence type="ECO:0000313" key="2">
    <source>
        <dbReference type="EMBL" id="MFD2163260.1"/>
    </source>
</evidence>
<dbReference type="RefSeq" id="WP_255901172.1">
    <property type="nucleotide sequence ID" value="NZ_JAFMZO010000002.1"/>
</dbReference>
<dbReference type="InterPro" id="IPR007492">
    <property type="entry name" value="LytTR_DNA-bd_dom"/>
</dbReference>
<accession>A0ABW4ZME0</accession>
<dbReference type="InterPro" id="IPR046947">
    <property type="entry name" value="LytR-like"/>
</dbReference>
<proteinExistence type="predicted"/>
<dbReference type="SUPFAM" id="SSF52172">
    <property type="entry name" value="CheY-like"/>
    <property type="match status" value="1"/>
</dbReference>